<dbReference type="VEuPathDB" id="VectorBase:ADIR014426"/>
<name>A0A182NX29_9DIPT</name>
<evidence type="ECO:0000313" key="2">
    <source>
        <dbReference type="Proteomes" id="UP000075884"/>
    </source>
</evidence>
<evidence type="ECO:0000313" key="1">
    <source>
        <dbReference type="EnsemblMetazoa" id="ADIR014426-PA"/>
    </source>
</evidence>
<accession>A0A182NX29</accession>
<proteinExistence type="predicted"/>
<reference evidence="2" key="1">
    <citation type="submission" date="2013-03" db="EMBL/GenBank/DDBJ databases">
        <title>The Genome Sequence of Anopheles dirus WRAIR2.</title>
        <authorList>
            <consortium name="The Broad Institute Genomics Platform"/>
            <person name="Neafsey D.E."/>
            <person name="Walton C."/>
            <person name="Walker B."/>
            <person name="Young S.K."/>
            <person name="Zeng Q."/>
            <person name="Gargeya S."/>
            <person name="Fitzgerald M."/>
            <person name="Haas B."/>
            <person name="Abouelleil A."/>
            <person name="Allen A.W."/>
            <person name="Alvarado L."/>
            <person name="Arachchi H.M."/>
            <person name="Berlin A.M."/>
            <person name="Chapman S.B."/>
            <person name="Gainer-Dewar J."/>
            <person name="Goldberg J."/>
            <person name="Griggs A."/>
            <person name="Gujja S."/>
            <person name="Hansen M."/>
            <person name="Howarth C."/>
            <person name="Imamovic A."/>
            <person name="Ireland A."/>
            <person name="Larimer J."/>
            <person name="McCowan C."/>
            <person name="Murphy C."/>
            <person name="Pearson M."/>
            <person name="Poon T.W."/>
            <person name="Priest M."/>
            <person name="Roberts A."/>
            <person name="Saif S."/>
            <person name="Shea T."/>
            <person name="Sisk P."/>
            <person name="Sykes S."/>
            <person name="Wortman J."/>
            <person name="Nusbaum C."/>
            <person name="Birren B."/>
        </authorList>
    </citation>
    <scope>NUCLEOTIDE SEQUENCE [LARGE SCALE GENOMIC DNA]</scope>
    <source>
        <strain evidence="2">WRAIR2</strain>
    </source>
</reference>
<protein>
    <submittedName>
        <fullName evidence="1">Uncharacterized protein</fullName>
    </submittedName>
</protein>
<dbReference type="Proteomes" id="UP000075884">
    <property type="component" value="Unassembled WGS sequence"/>
</dbReference>
<keyword evidence="2" id="KW-1185">Reference proteome</keyword>
<dbReference type="EnsemblMetazoa" id="ADIR014426-RA">
    <property type="protein sequence ID" value="ADIR014426-PA"/>
    <property type="gene ID" value="ADIR014426"/>
</dbReference>
<reference evidence="1" key="2">
    <citation type="submission" date="2020-05" db="UniProtKB">
        <authorList>
            <consortium name="EnsemblMetazoa"/>
        </authorList>
    </citation>
    <scope>IDENTIFICATION</scope>
    <source>
        <strain evidence="1">WRAIR2</strain>
    </source>
</reference>
<dbReference type="AlphaFoldDB" id="A0A182NX29"/>
<organism evidence="1 2">
    <name type="scientific">Anopheles dirus</name>
    <dbReference type="NCBI Taxonomy" id="7168"/>
    <lineage>
        <taxon>Eukaryota</taxon>
        <taxon>Metazoa</taxon>
        <taxon>Ecdysozoa</taxon>
        <taxon>Arthropoda</taxon>
        <taxon>Hexapoda</taxon>
        <taxon>Insecta</taxon>
        <taxon>Pterygota</taxon>
        <taxon>Neoptera</taxon>
        <taxon>Endopterygota</taxon>
        <taxon>Diptera</taxon>
        <taxon>Nematocera</taxon>
        <taxon>Culicoidea</taxon>
        <taxon>Culicidae</taxon>
        <taxon>Anophelinae</taxon>
        <taxon>Anopheles</taxon>
    </lineage>
</organism>
<sequence>MFEDFGLWTRRLCSVVCDILPGFVRGLMCMIAVSIRREKRAKL</sequence>